<dbReference type="SUPFAM" id="SSF52540">
    <property type="entry name" value="P-loop containing nucleoside triphosphate hydrolases"/>
    <property type="match status" value="1"/>
</dbReference>
<dbReference type="EMBL" id="SNXZ01000002">
    <property type="protein sequence ID" value="TDQ00749.1"/>
    <property type="molecule type" value="Genomic_DNA"/>
</dbReference>
<dbReference type="Proteomes" id="UP000295444">
    <property type="component" value="Unassembled WGS sequence"/>
</dbReference>
<dbReference type="Pfam" id="PF00350">
    <property type="entry name" value="Dynamin_N"/>
    <property type="match status" value="1"/>
</dbReference>
<evidence type="ECO:0000313" key="4">
    <source>
        <dbReference type="Proteomes" id="UP000295444"/>
    </source>
</evidence>
<name>A0A4R6SIM7_LABRH</name>
<evidence type="ECO:0000256" key="1">
    <source>
        <dbReference type="SAM" id="MobiDB-lite"/>
    </source>
</evidence>
<evidence type="ECO:0000259" key="2">
    <source>
        <dbReference type="Pfam" id="PF00350"/>
    </source>
</evidence>
<organism evidence="3 4">
    <name type="scientific">Labedaea rhizosphaerae</name>
    <dbReference type="NCBI Taxonomy" id="598644"/>
    <lineage>
        <taxon>Bacteria</taxon>
        <taxon>Bacillati</taxon>
        <taxon>Actinomycetota</taxon>
        <taxon>Actinomycetes</taxon>
        <taxon>Pseudonocardiales</taxon>
        <taxon>Pseudonocardiaceae</taxon>
        <taxon>Labedaea</taxon>
    </lineage>
</organism>
<proteinExistence type="predicted"/>
<dbReference type="PANTHER" id="PTHR43681">
    <property type="entry name" value="TRANSMEMBRANE GTPASE FZO"/>
    <property type="match status" value="1"/>
</dbReference>
<feature type="compositionally biased region" description="Polar residues" evidence="1">
    <location>
        <begin position="498"/>
        <end position="509"/>
    </location>
</feature>
<feature type="domain" description="Dynamin N-terminal" evidence="2">
    <location>
        <begin position="44"/>
        <end position="184"/>
    </location>
</feature>
<dbReference type="InterPro" id="IPR045063">
    <property type="entry name" value="Dynamin_N"/>
</dbReference>
<reference evidence="3 4" key="1">
    <citation type="submission" date="2019-03" db="EMBL/GenBank/DDBJ databases">
        <title>Genomic Encyclopedia of Type Strains, Phase IV (KMG-IV): sequencing the most valuable type-strain genomes for metagenomic binning, comparative biology and taxonomic classification.</title>
        <authorList>
            <person name="Goeker M."/>
        </authorList>
    </citation>
    <scope>NUCLEOTIDE SEQUENCE [LARGE SCALE GENOMIC DNA]</scope>
    <source>
        <strain evidence="3 4">DSM 45361</strain>
    </source>
</reference>
<dbReference type="InterPro" id="IPR027417">
    <property type="entry name" value="P-loop_NTPase"/>
</dbReference>
<feature type="region of interest" description="Disordered" evidence="1">
    <location>
        <begin position="482"/>
        <end position="509"/>
    </location>
</feature>
<gene>
    <name evidence="3" type="ORF">EV186_102615</name>
</gene>
<sequence length="509" mass="53707">MTAPVPLAARVRSLLGEAARSYQGRPAERRLADAARWLDGPLRVAIAGRVKAGKSTLLNALVGTRVAPTDAGECTRVITWYGYGREPAATAVPRGRPPVRLAIGDNDGQWSFALDGLSADEVDLIDVRLPSNWLATMTLVDTPGMGSLTESAGRRTHDFLGDTGSVDAVLYLMRHLHSSDVDFLDAFHDTDAAETNPVNAIGVLSRADEVGGGDPQAITNAKRVAAGYRADPRIRGLVHTVLPVAGLLAETAATITADDFAGLAALAAAGAPACAPLLLSATRFVAPYNAVPVSPEIRARLLGKLGIYGIRLSLDAIRNGTADTAALAALLRAHSGLDELRGLLMNQFAGRRDVLKADGALRLIDTVTREDPIPAAPRLRQAVERLRVGAHELAEIRLLTELRVGSIPGAPEQLAAMEQLLGGNGTAVLDRLGLRRDAPREDVQAVLTGLHSHWRRVAQNRLSDPALARAAQVLQRTCEGLAAASNAPGDQRRPPGQEVQSQNGAGSRG</sequence>
<keyword evidence="4" id="KW-1185">Reference proteome</keyword>
<dbReference type="AlphaFoldDB" id="A0A4R6SIM7"/>
<accession>A0A4R6SIM7</accession>
<comment type="caution">
    <text evidence="3">The sequence shown here is derived from an EMBL/GenBank/DDBJ whole genome shotgun (WGS) entry which is preliminary data.</text>
</comment>
<dbReference type="InterPro" id="IPR051943">
    <property type="entry name" value="TRAFAC_Dynamin-like_GTPase"/>
</dbReference>
<dbReference type="PANTHER" id="PTHR43681:SF1">
    <property type="entry name" value="SARCALUMENIN"/>
    <property type="match status" value="1"/>
</dbReference>
<dbReference type="Gene3D" id="3.40.50.300">
    <property type="entry name" value="P-loop containing nucleotide triphosphate hydrolases"/>
    <property type="match status" value="1"/>
</dbReference>
<dbReference type="RefSeq" id="WP_166659149.1">
    <property type="nucleotide sequence ID" value="NZ_SNXZ01000002.1"/>
</dbReference>
<protein>
    <submittedName>
        <fullName evidence="3">50S ribosome-binding GTPase</fullName>
    </submittedName>
</protein>
<evidence type="ECO:0000313" key="3">
    <source>
        <dbReference type="EMBL" id="TDQ00749.1"/>
    </source>
</evidence>